<sequence>MGKRHVCRLRDSKFFMRSFIKLAGFHMHPVSHETGGLEKGLELETLFKMSRFGGILNGVKEGFSPSGTHFITEAIRTCRAHSSWSRRCNQGRVEALLRQAAQHKAMGLVDVFLREVGCQNKQQSPPRCTHGRARGHRIATMVAGARGAAKIVAVLRELAECHALLAGCDYTLQPGGSCNWSFMWRPDWRLVGHLKLASMASEQLVVACDCLPVHCGSHRPCHFAYSRLRYRR</sequence>
<keyword evidence="2" id="KW-1185">Reference proteome</keyword>
<accession>A0A812N7T1</accession>
<dbReference type="AlphaFoldDB" id="A0A812N7T1"/>
<dbReference type="Proteomes" id="UP000604046">
    <property type="component" value="Unassembled WGS sequence"/>
</dbReference>
<gene>
    <name evidence="1" type="ORF">SNAT2548_LOCUS15944</name>
</gene>
<protein>
    <submittedName>
        <fullName evidence="1">Uncharacterized protein</fullName>
    </submittedName>
</protein>
<evidence type="ECO:0000313" key="1">
    <source>
        <dbReference type="EMBL" id="CAE7303085.1"/>
    </source>
</evidence>
<dbReference type="EMBL" id="CAJNDS010002068">
    <property type="protein sequence ID" value="CAE7303085.1"/>
    <property type="molecule type" value="Genomic_DNA"/>
</dbReference>
<reference evidence="1" key="1">
    <citation type="submission" date="2021-02" db="EMBL/GenBank/DDBJ databases">
        <authorList>
            <person name="Dougan E. K."/>
            <person name="Rhodes N."/>
            <person name="Thang M."/>
            <person name="Chan C."/>
        </authorList>
    </citation>
    <scope>NUCLEOTIDE SEQUENCE</scope>
</reference>
<proteinExistence type="predicted"/>
<comment type="caution">
    <text evidence="1">The sequence shown here is derived from an EMBL/GenBank/DDBJ whole genome shotgun (WGS) entry which is preliminary data.</text>
</comment>
<evidence type="ECO:0000313" key="2">
    <source>
        <dbReference type="Proteomes" id="UP000604046"/>
    </source>
</evidence>
<organism evidence="1 2">
    <name type="scientific">Symbiodinium natans</name>
    <dbReference type="NCBI Taxonomy" id="878477"/>
    <lineage>
        <taxon>Eukaryota</taxon>
        <taxon>Sar</taxon>
        <taxon>Alveolata</taxon>
        <taxon>Dinophyceae</taxon>
        <taxon>Suessiales</taxon>
        <taxon>Symbiodiniaceae</taxon>
        <taxon>Symbiodinium</taxon>
    </lineage>
</organism>
<name>A0A812N7T1_9DINO</name>